<reference evidence="1" key="1">
    <citation type="journal article" date="2012" name="PLoS ONE">
        <title>Gene sets for utilization of primary and secondary nutrition supplies in the distal gut of endangered iberian lynx.</title>
        <authorList>
            <person name="Alcaide M."/>
            <person name="Messina E."/>
            <person name="Richter M."/>
            <person name="Bargiela R."/>
            <person name="Peplies J."/>
            <person name="Huws S.A."/>
            <person name="Newbold C.J."/>
            <person name="Golyshin P.N."/>
            <person name="Simon M.A."/>
            <person name="Lopez G."/>
            <person name="Yakimov M.M."/>
            <person name="Ferrer M."/>
        </authorList>
    </citation>
    <scope>NUCLEOTIDE SEQUENCE</scope>
</reference>
<dbReference type="EMBL" id="AMCI01003161">
    <property type="protein sequence ID" value="EJX00948.1"/>
    <property type="molecule type" value="Genomic_DNA"/>
</dbReference>
<sequence>MVKFCIGSEPIGHSENWRLVAFRRSFFSGIDLLLTAFPSTIEPSFV</sequence>
<dbReference type="AlphaFoldDB" id="J9GGK1"/>
<gene>
    <name evidence="1" type="ORF">EVA_10947</name>
</gene>
<organism evidence="1">
    <name type="scientific">gut metagenome</name>
    <dbReference type="NCBI Taxonomy" id="749906"/>
    <lineage>
        <taxon>unclassified sequences</taxon>
        <taxon>metagenomes</taxon>
        <taxon>organismal metagenomes</taxon>
    </lineage>
</organism>
<protein>
    <submittedName>
        <fullName evidence="1">Uncharacterized protein</fullName>
    </submittedName>
</protein>
<name>J9GGK1_9ZZZZ</name>
<comment type="caution">
    <text evidence="1">The sequence shown here is derived from an EMBL/GenBank/DDBJ whole genome shotgun (WGS) entry which is preliminary data.</text>
</comment>
<accession>J9GGK1</accession>
<evidence type="ECO:0000313" key="1">
    <source>
        <dbReference type="EMBL" id="EJX00948.1"/>
    </source>
</evidence>
<proteinExistence type="predicted"/>